<dbReference type="GO" id="GO:0016740">
    <property type="term" value="F:transferase activity"/>
    <property type="evidence" value="ECO:0007669"/>
    <property type="project" value="UniProtKB-KW"/>
</dbReference>
<dbReference type="HOGENOM" id="CLU_041132_1_1_10"/>
<name>B3QU55_CHLT3</name>
<dbReference type="RefSeq" id="WP_012498937.1">
    <property type="nucleotide sequence ID" value="NC_011026.1"/>
</dbReference>
<sequence>MNTAKLPVVMQALPRWDGKYASTSLNLAKELSKERRVFYCDHPFTYKDLFTGKTRQDIRFRKPIWAGKSSPVYQPFADFPNLSVVSPAPTLVINFLPKSVLYDLAENFVNRHIWKTLNRVLSAQGISKFIYINSFDPCFSRIYTPFEVALKVYHSVDNIAGERYIARHGVRREQEFAKIADLTISTSLALTEKLRALNPKSHFVPNAADYALFSRPCAGEPKAFEKIPKPRVLYMGNIGLRIDYDALEDLAKNHPEWQLVFVGPKDPREFRGQALEALPNVWFLGAKPYAELPDYAHAADVCLIPFIPNDLTKFIYPLKINEYLGTGKPVVTSRFADLTEFETTVQIYESPEMLYDAIMQAVKENSPEKEAARKKVASANTWEERGKRFDKILEDGLRERSQIEKSQLKKDAHGQKNSERKKI</sequence>
<dbReference type="OrthoDB" id="9816564at2"/>
<dbReference type="SUPFAM" id="SSF53756">
    <property type="entry name" value="UDP-Glycosyltransferase/glycogen phosphorylase"/>
    <property type="match status" value="1"/>
</dbReference>
<dbReference type="PANTHER" id="PTHR12526">
    <property type="entry name" value="GLYCOSYLTRANSFERASE"/>
    <property type="match status" value="1"/>
</dbReference>
<dbReference type="KEGG" id="cts:Ctha_0382"/>
<dbReference type="PANTHER" id="PTHR12526:SF630">
    <property type="entry name" value="GLYCOSYLTRANSFERASE"/>
    <property type="match status" value="1"/>
</dbReference>
<dbReference type="Gene3D" id="3.40.50.2000">
    <property type="entry name" value="Glycogen Phosphorylase B"/>
    <property type="match status" value="1"/>
</dbReference>
<protein>
    <submittedName>
        <fullName evidence="2">Glycosyl transferase group 1</fullName>
    </submittedName>
</protein>
<dbReference type="CAZy" id="GT4">
    <property type="family name" value="Glycosyltransferase Family 4"/>
</dbReference>
<accession>B3QU55</accession>
<gene>
    <name evidence="2" type="ordered locus">Ctha_0382</name>
</gene>
<evidence type="ECO:0000313" key="3">
    <source>
        <dbReference type="Proteomes" id="UP000001208"/>
    </source>
</evidence>
<dbReference type="STRING" id="517418.Ctha_0382"/>
<dbReference type="AlphaFoldDB" id="B3QU55"/>
<organism evidence="2 3">
    <name type="scientific">Chloroherpeton thalassium (strain ATCC 35110 / GB-78)</name>
    <dbReference type="NCBI Taxonomy" id="517418"/>
    <lineage>
        <taxon>Bacteria</taxon>
        <taxon>Pseudomonadati</taxon>
        <taxon>Chlorobiota</taxon>
        <taxon>Chlorobiia</taxon>
        <taxon>Chlorobiales</taxon>
        <taxon>Chloroherpetonaceae</taxon>
        <taxon>Chloroherpeton</taxon>
    </lineage>
</organism>
<feature type="region of interest" description="Disordered" evidence="1">
    <location>
        <begin position="401"/>
        <end position="423"/>
    </location>
</feature>
<dbReference type="EMBL" id="CP001100">
    <property type="protein sequence ID" value="ACF12853.1"/>
    <property type="molecule type" value="Genomic_DNA"/>
</dbReference>
<dbReference type="Proteomes" id="UP000001208">
    <property type="component" value="Chromosome"/>
</dbReference>
<dbReference type="Pfam" id="PF13692">
    <property type="entry name" value="Glyco_trans_1_4"/>
    <property type="match status" value="1"/>
</dbReference>
<keyword evidence="3" id="KW-1185">Reference proteome</keyword>
<evidence type="ECO:0000256" key="1">
    <source>
        <dbReference type="SAM" id="MobiDB-lite"/>
    </source>
</evidence>
<dbReference type="eggNOG" id="COG0438">
    <property type="taxonomic scope" value="Bacteria"/>
</dbReference>
<reference evidence="2 3" key="1">
    <citation type="submission" date="2008-06" db="EMBL/GenBank/DDBJ databases">
        <title>Complete sequence of Chloroherpeton thalassium ATCC 35110.</title>
        <authorList>
            <consortium name="US DOE Joint Genome Institute"/>
            <person name="Lucas S."/>
            <person name="Copeland A."/>
            <person name="Lapidus A."/>
            <person name="Glavina del Rio T."/>
            <person name="Dalin E."/>
            <person name="Tice H."/>
            <person name="Bruce D."/>
            <person name="Goodwin L."/>
            <person name="Pitluck S."/>
            <person name="Schmutz J."/>
            <person name="Larimer F."/>
            <person name="Land M."/>
            <person name="Hauser L."/>
            <person name="Kyrpides N."/>
            <person name="Mikhailova N."/>
            <person name="Liu Z."/>
            <person name="Li T."/>
            <person name="Zhao F."/>
            <person name="Overmann J."/>
            <person name="Bryant D.A."/>
            <person name="Richardson P."/>
        </authorList>
    </citation>
    <scope>NUCLEOTIDE SEQUENCE [LARGE SCALE GENOMIC DNA]</scope>
    <source>
        <strain evidence="3">ATCC 35110 / GB-78</strain>
    </source>
</reference>
<keyword evidence="2" id="KW-0808">Transferase</keyword>
<proteinExistence type="predicted"/>
<evidence type="ECO:0000313" key="2">
    <source>
        <dbReference type="EMBL" id="ACF12853.1"/>
    </source>
</evidence>